<reference evidence="1" key="1">
    <citation type="journal article" date="2023" name="Genome Biol. Evol.">
        <title>First Whole Genome Sequence and Flow Cytometry Genome Size Data for the Lichen-Forming Fungus Ramalina farinacea (Ascomycota).</title>
        <authorList>
            <person name="Llewellyn T."/>
            <person name="Mian S."/>
            <person name="Hill R."/>
            <person name="Leitch I.J."/>
            <person name="Gaya E."/>
        </authorList>
    </citation>
    <scope>NUCLEOTIDE SEQUENCE</scope>
    <source>
        <strain evidence="1">LIQ254RAFAR</strain>
    </source>
</reference>
<evidence type="ECO:0000313" key="2">
    <source>
        <dbReference type="Proteomes" id="UP001161017"/>
    </source>
</evidence>
<accession>A0AA43QWE7</accession>
<evidence type="ECO:0000313" key="1">
    <source>
        <dbReference type="EMBL" id="MDI1492939.1"/>
    </source>
</evidence>
<sequence>MPRFDYSFDPNSEIKWDETCRYFTDKVPEKWLLSCDPEVQHIPINYNQVDEDAQRRAGYSAWDDPDHKSSKTINLRARWRMEADDDCALGLLLFKRMMLRPAEGETDDPYLFDVYLSDASAKEMLVLRNVLRHGYKNLRGIEEYDIEAIYQFCKYCPAEKEDNVHDIRLPIIEAIRRGEYNIDLPTDLQGDPSDKSPLPDNSYDFSSLRQSHLRFEKLREEAYEMGDPIFRAPDSSLIEKENAERAEKRRALCERLSHWQID</sequence>
<protein>
    <submittedName>
        <fullName evidence="1">Uncharacterized protein</fullName>
    </submittedName>
</protein>
<organism evidence="1 2">
    <name type="scientific">Ramalina farinacea</name>
    <dbReference type="NCBI Taxonomy" id="258253"/>
    <lineage>
        <taxon>Eukaryota</taxon>
        <taxon>Fungi</taxon>
        <taxon>Dikarya</taxon>
        <taxon>Ascomycota</taxon>
        <taxon>Pezizomycotina</taxon>
        <taxon>Lecanoromycetes</taxon>
        <taxon>OSLEUM clade</taxon>
        <taxon>Lecanoromycetidae</taxon>
        <taxon>Lecanorales</taxon>
        <taxon>Lecanorineae</taxon>
        <taxon>Ramalinaceae</taxon>
        <taxon>Ramalina</taxon>
    </lineage>
</organism>
<dbReference type="AlphaFoldDB" id="A0AA43QWE7"/>
<gene>
    <name evidence="1" type="ORF">OHK93_004723</name>
</gene>
<dbReference type="Proteomes" id="UP001161017">
    <property type="component" value="Unassembled WGS sequence"/>
</dbReference>
<dbReference type="EMBL" id="JAPUFD010000022">
    <property type="protein sequence ID" value="MDI1492939.1"/>
    <property type="molecule type" value="Genomic_DNA"/>
</dbReference>
<proteinExistence type="predicted"/>
<comment type="caution">
    <text evidence="1">The sequence shown here is derived from an EMBL/GenBank/DDBJ whole genome shotgun (WGS) entry which is preliminary data.</text>
</comment>
<keyword evidence="2" id="KW-1185">Reference proteome</keyword>
<name>A0AA43QWE7_9LECA</name>